<dbReference type="EMBL" id="GDIP01255187">
    <property type="protein sequence ID" value="JAI68214.1"/>
    <property type="molecule type" value="Transcribed_RNA"/>
</dbReference>
<accession>A0A0P4WNA9</accession>
<name>A0A0P4WNA9_9CRUS</name>
<evidence type="ECO:0000313" key="1">
    <source>
        <dbReference type="EMBL" id="JAI68214.1"/>
    </source>
</evidence>
<dbReference type="AlphaFoldDB" id="A0A0P4WNA9"/>
<reference evidence="1" key="2">
    <citation type="submission" date="2015-10" db="EMBL/GenBank/DDBJ databases">
        <authorList>
            <person name="Gilbert D.G."/>
        </authorList>
    </citation>
    <scope>NUCLEOTIDE SEQUENCE</scope>
</reference>
<proteinExistence type="predicted"/>
<reference evidence="1" key="1">
    <citation type="submission" date="2015-10" db="EMBL/GenBank/DDBJ databases">
        <title>Daphnia magna gene sets from two clonal populations assembled and annotated with EvidentialGene.</title>
        <authorList>
            <person name="Gilbert D."/>
            <person name="Podicheti R."/>
            <person name="Orsini L."/>
            <person name="Colbourne J."/>
            <person name="Pfrender M."/>
        </authorList>
    </citation>
    <scope>NUCLEOTIDE SEQUENCE</scope>
</reference>
<sequence length="143" mass="16176">MYLRGKKREIDGKLSLFFSLSFYLVYTHTFCFSFFLLVRVSVSCCVCSCQGESISPISFSFVLHTSAASSLFARLEPLLLLPCSLFLSVYFASAIAARKSSDPLNNNNNTHKQKTDPKKNKLFRVSVFCPLSRRMVQDDLCFA</sequence>
<organism evidence="1">
    <name type="scientific">Daphnia magna</name>
    <dbReference type="NCBI Taxonomy" id="35525"/>
    <lineage>
        <taxon>Eukaryota</taxon>
        <taxon>Metazoa</taxon>
        <taxon>Ecdysozoa</taxon>
        <taxon>Arthropoda</taxon>
        <taxon>Crustacea</taxon>
        <taxon>Branchiopoda</taxon>
        <taxon>Diplostraca</taxon>
        <taxon>Cladocera</taxon>
        <taxon>Anomopoda</taxon>
        <taxon>Daphniidae</taxon>
        <taxon>Daphnia</taxon>
    </lineage>
</organism>
<protein>
    <submittedName>
        <fullName evidence="1">Uncharacterized protein</fullName>
    </submittedName>
</protein>